<evidence type="ECO:0000313" key="1">
    <source>
        <dbReference type="EMBL" id="TRU26357.1"/>
    </source>
</evidence>
<dbReference type="PANTHER" id="PTHR34235:SF3">
    <property type="entry name" value="SLR1203 PROTEIN"/>
    <property type="match status" value="1"/>
</dbReference>
<accession>A0A552DVT6</accession>
<dbReference type="AlphaFoldDB" id="A0A552DVT6"/>
<proteinExistence type="predicted"/>
<sequence length="161" mass="19234">MKTLNQNPWQVEGGENLPLLYEIDQHLWLEETIKILKENRLDELDIIHLIEELESLSKRDKNRVSSLLEQVIRHLLLLHYWTTESERNGNHWRAEIISFRTQLRKYLTTSLQNYLDDELPIIYQDALDYVQQKTGFSGDFPSECPYSLEQLLDKNWFNGED</sequence>
<dbReference type="Proteomes" id="UP000319313">
    <property type="component" value="Unassembled WGS sequence"/>
</dbReference>
<dbReference type="Pfam" id="PF01724">
    <property type="entry name" value="DUF29"/>
    <property type="match status" value="1"/>
</dbReference>
<dbReference type="InterPro" id="IPR002636">
    <property type="entry name" value="DUF29"/>
</dbReference>
<dbReference type="Gene3D" id="1.20.1220.20">
    <property type="entry name" value="Uncharcterised protein PF01724"/>
    <property type="match status" value="1"/>
</dbReference>
<organism evidence="1 2">
    <name type="scientific">Microcystis aeruginosa Ma_SC_T_19800800_S464</name>
    <dbReference type="NCBI Taxonomy" id="2486257"/>
    <lineage>
        <taxon>Bacteria</taxon>
        <taxon>Bacillati</taxon>
        <taxon>Cyanobacteriota</taxon>
        <taxon>Cyanophyceae</taxon>
        <taxon>Oscillatoriophycideae</taxon>
        <taxon>Chroococcales</taxon>
        <taxon>Microcystaceae</taxon>
        <taxon>Microcystis</taxon>
    </lineage>
</organism>
<comment type="caution">
    <text evidence="1">The sequence shown here is derived from an EMBL/GenBank/DDBJ whole genome shotgun (WGS) entry which is preliminary data.</text>
</comment>
<dbReference type="PANTHER" id="PTHR34235">
    <property type="entry name" value="SLR1203 PROTEIN-RELATED"/>
    <property type="match status" value="1"/>
</dbReference>
<evidence type="ECO:0000313" key="2">
    <source>
        <dbReference type="Proteomes" id="UP000319313"/>
    </source>
</evidence>
<name>A0A552DVT6_MICAE</name>
<gene>
    <name evidence="1" type="ORF">EWV81_09995</name>
</gene>
<protein>
    <submittedName>
        <fullName evidence="1">DUF29 domain-containing protein</fullName>
    </submittedName>
</protein>
<dbReference type="EMBL" id="SFBL01000083">
    <property type="protein sequence ID" value="TRU26357.1"/>
    <property type="molecule type" value="Genomic_DNA"/>
</dbReference>
<reference evidence="1 2" key="1">
    <citation type="submission" date="2019-01" db="EMBL/GenBank/DDBJ databases">
        <title>Coherence of Microcystis species and biogeography revealed through population genomics.</title>
        <authorList>
            <person name="Perez-Carrascal O.M."/>
            <person name="Terrat Y."/>
            <person name="Giani A."/>
            <person name="Fortin N."/>
            <person name="Tromas N."/>
            <person name="Shapiro B.J."/>
        </authorList>
    </citation>
    <scope>NUCLEOTIDE SEQUENCE [LARGE SCALE GENOMIC DNA]</scope>
    <source>
        <strain evidence="1">Ma_SC_T_19800800_S464</strain>
    </source>
</reference>